<evidence type="ECO:0000313" key="3">
    <source>
        <dbReference type="Proteomes" id="UP000008957"/>
    </source>
</evidence>
<protein>
    <submittedName>
        <fullName evidence="2">The GLUG motif</fullName>
    </submittedName>
</protein>
<organism evidence="2 3">
    <name type="scientific">Fretibacterium fastidiosum</name>
    <dbReference type="NCBI Taxonomy" id="651822"/>
    <lineage>
        <taxon>Bacteria</taxon>
        <taxon>Thermotogati</taxon>
        <taxon>Synergistota</taxon>
        <taxon>Synergistia</taxon>
        <taxon>Synergistales</taxon>
        <taxon>Aminobacteriaceae</taxon>
        <taxon>Fretibacterium</taxon>
    </lineage>
</organism>
<accession>A0AB94IVY4</accession>
<feature type="domain" description="GLUG" evidence="1">
    <location>
        <begin position="293"/>
        <end position="322"/>
    </location>
</feature>
<dbReference type="PANTHER" id="PTHR33542:SF3">
    <property type="entry name" value="SIROHYDROCHLORIN FERROCHELATASE, CHLOROPLASTIC"/>
    <property type="match status" value="1"/>
</dbReference>
<reference evidence="3" key="1">
    <citation type="submission" date="2010-03" db="EMBL/GenBank/DDBJ databases">
        <title>The genome sequence of Synergistetes sp. SGP1.</title>
        <authorList>
            <consortium name="metaHIT consortium -- http://www.metahit.eu/"/>
            <person name="Pajon A."/>
            <person name="Turner K."/>
            <person name="Parkhill J."/>
            <person name="Wade W."/>
            <person name="Vartoukian S."/>
        </authorList>
    </citation>
    <scope>NUCLEOTIDE SEQUENCE [LARGE SCALE GENOMIC DNA]</scope>
    <source>
        <strain evidence="3">SGP1</strain>
    </source>
</reference>
<dbReference type="Gene3D" id="2.160.20.110">
    <property type="match status" value="1"/>
</dbReference>
<dbReference type="EMBL" id="FP929056">
    <property type="protein sequence ID" value="CBL27918.1"/>
    <property type="molecule type" value="Genomic_DNA"/>
</dbReference>
<gene>
    <name evidence="2" type="ORF">SY1_04990</name>
</gene>
<evidence type="ECO:0000313" key="2">
    <source>
        <dbReference type="EMBL" id="CBL27918.1"/>
    </source>
</evidence>
<dbReference type="AlphaFoldDB" id="A0AB94IVY4"/>
<dbReference type="InterPro" id="IPR011493">
    <property type="entry name" value="GLUG"/>
</dbReference>
<dbReference type="Proteomes" id="UP000008957">
    <property type="component" value="Chromosome"/>
</dbReference>
<sequence length="421" mass="43119">MKSLRTRNLRSRRGALNIVVLFLLGIVLLANGGCGGSGRSENAASPFAGGQGTQEDPYRIATAEQLTKIRDYRDKSFILISDIDLSSYGNWDPIGTFNREIDDPEKSEVAKSSLAFVGRFDGNGHTISNLTVNRPETVGVGLFGFVVGNAASQSIRNLTVSNADVKGACMVGGVVGVINGGITGIKLTGGNRVEGYAVGAVGGIAGMGYGAIENCTANASVTSNGKGMQGLGLICGGGKWLTVRACTAEGNVTAKGFGAFSVGGLVGCIQESPIMENCAVKATIDASDEKSFMVGGLTGHAGNYDKSNPTLIRNCSADVDITVSASSKRVGGLVGGNLFVSAFLEEHPTPSIYRITGCATSGSIKGNASQVGSIAGYGYDCSVTDCTSTLVWSGGAIKPVGLMQSAGETPDPIGLDYYAGE</sequence>
<dbReference type="RefSeq" id="WP_015556065.1">
    <property type="nucleotide sequence ID" value="NC_021038.1"/>
</dbReference>
<proteinExistence type="predicted"/>
<name>A0AB94IVY4_9BACT</name>
<keyword evidence="3" id="KW-1185">Reference proteome</keyword>
<dbReference type="Pfam" id="PF07581">
    <property type="entry name" value="Glug"/>
    <property type="match status" value="1"/>
</dbReference>
<reference evidence="2 3" key="2">
    <citation type="submission" date="2010-03" db="EMBL/GenBank/DDBJ databases">
        <authorList>
            <person name="Pajon A."/>
        </authorList>
    </citation>
    <scope>NUCLEOTIDE SEQUENCE [LARGE SCALE GENOMIC DNA]</scope>
    <source>
        <strain evidence="2 3">SGP1</strain>
    </source>
</reference>
<dbReference type="InterPro" id="IPR050963">
    <property type="entry name" value="Sirohydro_Cobaltochel/CbiX"/>
</dbReference>
<evidence type="ECO:0000259" key="1">
    <source>
        <dbReference type="Pfam" id="PF07581"/>
    </source>
</evidence>
<dbReference type="KEGG" id="sbr:SY1_04990"/>
<dbReference type="PANTHER" id="PTHR33542">
    <property type="entry name" value="SIROHYDROCHLORIN FERROCHELATASE, CHLOROPLASTIC"/>
    <property type="match status" value="1"/>
</dbReference>